<dbReference type="Proteomes" id="UP000655225">
    <property type="component" value="Unassembled WGS sequence"/>
</dbReference>
<protein>
    <submittedName>
        <fullName evidence="2">Uncharacterized protein</fullName>
    </submittedName>
</protein>
<organism evidence="2 3">
    <name type="scientific">Tetracentron sinense</name>
    <name type="common">Spur-leaf</name>
    <dbReference type="NCBI Taxonomy" id="13715"/>
    <lineage>
        <taxon>Eukaryota</taxon>
        <taxon>Viridiplantae</taxon>
        <taxon>Streptophyta</taxon>
        <taxon>Embryophyta</taxon>
        <taxon>Tracheophyta</taxon>
        <taxon>Spermatophyta</taxon>
        <taxon>Magnoliopsida</taxon>
        <taxon>Trochodendrales</taxon>
        <taxon>Trochodendraceae</taxon>
        <taxon>Tetracentron</taxon>
    </lineage>
</organism>
<evidence type="ECO:0000256" key="1">
    <source>
        <dbReference type="SAM" id="MobiDB-lite"/>
    </source>
</evidence>
<gene>
    <name evidence="2" type="ORF">HHK36_010732</name>
</gene>
<name>A0A835DGK7_TETSI</name>
<accession>A0A835DGK7</accession>
<dbReference type="AlphaFoldDB" id="A0A835DGK7"/>
<comment type="caution">
    <text evidence="2">The sequence shown here is derived from an EMBL/GenBank/DDBJ whole genome shotgun (WGS) entry which is preliminary data.</text>
</comment>
<reference evidence="2 3" key="1">
    <citation type="submission" date="2020-04" db="EMBL/GenBank/DDBJ databases">
        <title>Plant Genome Project.</title>
        <authorList>
            <person name="Zhang R.-G."/>
        </authorList>
    </citation>
    <scope>NUCLEOTIDE SEQUENCE [LARGE SCALE GENOMIC DNA]</scope>
    <source>
        <strain evidence="2">YNK0</strain>
        <tissue evidence="2">Leaf</tissue>
    </source>
</reference>
<evidence type="ECO:0000313" key="3">
    <source>
        <dbReference type="Proteomes" id="UP000655225"/>
    </source>
</evidence>
<keyword evidence="3" id="KW-1185">Reference proteome</keyword>
<proteinExistence type="predicted"/>
<dbReference type="EMBL" id="JABCRI010000007">
    <property type="protein sequence ID" value="KAF8402643.1"/>
    <property type="molecule type" value="Genomic_DNA"/>
</dbReference>
<feature type="region of interest" description="Disordered" evidence="1">
    <location>
        <begin position="49"/>
        <end position="82"/>
    </location>
</feature>
<evidence type="ECO:0000313" key="2">
    <source>
        <dbReference type="EMBL" id="KAF8402643.1"/>
    </source>
</evidence>
<sequence length="163" mass="18058">MLPCIKQCYCEKHHHSEVVAFARQEVSILPFSMIWPVFEVVAERKVVTDKPSADNGSKPKISTKVKSNSKLADDGCGEDEDEHTDSVGFVGVITMLMNFGLAVTSHEERLAVVTKADRRVNNIVLVAGNWSLMPPDHPQALITFDFVSVQVKAFPDRYQASIA</sequence>